<evidence type="ECO:0000313" key="3">
    <source>
        <dbReference type="Proteomes" id="UP001438707"/>
    </source>
</evidence>
<evidence type="ECO:0000256" key="1">
    <source>
        <dbReference type="SAM" id="MobiDB-lite"/>
    </source>
</evidence>
<organism evidence="2 3">
    <name type="scientific">Apatococcus lobatus</name>
    <dbReference type="NCBI Taxonomy" id="904363"/>
    <lineage>
        <taxon>Eukaryota</taxon>
        <taxon>Viridiplantae</taxon>
        <taxon>Chlorophyta</taxon>
        <taxon>core chlorophytes</taxon>
        <taxon>Trebouxiophyceae</taxon>
        <taxon>Chlorellales</taxon>
        <taxon>Chlorellaceae</taxon>
        <taxon>Apatococcus</taxon>
    </lineage>
</organism>
<keyword evidence="3" id="KW-1185">Reference proteome</keyword>
<gene>
    <name evidence="2" type="ORF">WJX74_000249</name>
</gene>
<feature type="compositionally biased region" description="Basic and acidic residues" evidence="1">
    <location>
        <begin position="18"/>
        <end position="37"/>
    </location>
</feature>
<reference evidence="2 3" key="1">
    <citation type="journal article" date="2024" name="Nat. Commun.">
        <title>Phylogenomics reveals the evolutionary origins of lichenization in chlorophyte algae.</title>
        <authorList>
            <person name="Puginier C."/>
            <person name="Libourel C."/>
            <person name="Otte J."/>
            <person name="Skaloud P."/>
            <person name="Haon M."/>
            <person name="Grisel S."/>
            <person name="Petersen M."/>
            <person name="Berrin J.G."/>
            <person name="Delaux P.M."/>
            <person name="Dal Grande F."/>
            <person name="Keller J."/>
        </authorList>
    </citation>
    <scope>NUCLEOTIDE SEQUENCE [LARGE SCALE GENOMIC DNA]</scope>
    <source>
        <strain evidence="2 3">SAG 2145</strain>
    </source>
</reference>
<sequence length="163" mass="17880">MHAKHFRSLCCLWEDETRGPGEARSSRVQAERPDPRRMNGQANMAQTGGIRLIPSLQYHTLRSQLPWAKIACTISRHSVGVPDDNITDVCTNSACWSRGCASTEHSQQQKLLLACCALSDFANLQQKSSSKAECEIIVHDASSIRSGRRLESVAAQSWSAVAG</sequence>
<protein>
    <submittedName>
        <fullName evidence="2">Uncharacterized protein</fullName>
    </submittedName>
</protein>
<proteinExistence type="predicted"/>
<comment type="caution">
    <text evidence="2">The sequence shown here is derived from an EMBL/GenBank/DDBJ whole genome shotgun (WGS) entry which is preliminary data.</text>
</comment>
<name>A0AAW1SB84_9CHLO</name>
<feature type="region of interest" description="Disordered" evidence="1">
    <location>
        <begin position="18"/>
        <end position="41"/>
    </location>
</feature>
<evidence type="ECO:0000313" key="2">
    <source>
        <dbReference type="EMBL" id="KAK9842658.1"/>
    </source>
</evidence>
<accession>A0AAW1SB84</accession>
<dbReference type="AlphaFoldDB" id="A0AAW1SB84"/>
<dbReference type="Proteomes" id="UP001438707">
    <property type="component" value="Unassembled WGS sequence"/>
</dbReference>
<dbReference type="EMBL" id="JALJOS010000002">
    <property type="protein sequence ID" value="KAK9842658.1"/>
    <property type="molecule type" value="Genomic_DNA"/>
</dbReference>